<accession>A0A370G659</accession>
<feature type="region of interest" description="Disordered" evidence="1">
    <location>
        <begin position="641"/>
        <end position="661"/>
    </location>
</feature>
<dbReference type="GO" id="GO:0003676">
    <property type="term" value="F:nucleic acid binding"/>
    <property type="evidence" value="ECO:0007669"/>
    <property type="project" value="InterPro"/>
</dbReference>
<dbReference type="InterPro" id="IPR015378">
    <property type="entry name" value="Transposase-like_Mu_C"/>
</dbReference>
<proteinExistence type="predicted"/>
<dbReference type="RefSeq" id="WP_114747119.1">
    <property type="nucleotide sequence ID" value="NZ_QQAY01000021.1"/>
</dbReference>
<protein>
    <submittedName>
        <fullName evidence="3">Mu transposase-like protein</fullName>
    </submittedName>
</protein>
<dbReference type="Pfam" id="PF09299">
    <property type="entry name" value="Mu-transpos_C"/>
    <property type="match status" value="1"/>
</dbReference>
<keyword evidence="4" id="KW-1185">Reference proteome</keyword>
<dbReference type="AlphaFoldDB" id="A0A370G659"/>
<dbReference type="OrthoDB" id="501284at2"/>
<dbReference type="Proteomes" id="UP000255326">
    <property type="component" value="Unassembled WGS sequence"/>
</dbReference>
<evidence type="ECO:0000313" key="4">
    <source>
        <dbReference type="Proteomes" id="UP000255326"/>
    </source>
</evidence>
<feature type="domain" description="Transposase-like Mu C-terminal" evidence="2">
    <location>
        <begin position="514"/>
        <end position="575"/>
    </location>
</feature>
<evidence type="ECO:0000259" key="2">
    <source>
        <dbReference type="Pfam" id="PF09299"/>
    </source>
</evidence>
<evidence type="ECO:0000256" key="1">
    <source>
        <dbReference type="SAM" id="MobiDB-lite"/>
    </source>
</evidence>
<comment type="caution">
    <text evidence="3">The sequence shown here is derived from an EMBL/GenBank/DDBJ whole genome shotgun (WGS) entry which is preliminary data.</text>
</comment>
<sequence length="726" mass="85359">MLIYQNSVIELMDLDFKVEQIVRVLWISPDYDLIYVVNIEDHKNMGYPYSLKYKELLIELEDNRARILKGEPDLRLISPEEEYLKKYKKNRDANWEVIKDIVAEEPAIYHSKYRGPLVEETRERTGRSKKEIYRLLKRYWFYGKTKNALLNNYFNCGVTTKPKQYKKNPGPKPKDKNGWILTERDKEIFKKAIKKFHIEQKMNLTATHQHLCEEWYHTGYFREHGVMVPIVEADKTPSFRQFMYWYNKEYSYMEKYSNKKGKRKAEMEIRYMDGDSTERALSTGYLYEIDSTPADIILVAEDRRTIIGTPTLYIVKDVFSRMIVGFHASLSPASKIEIMVSMVNTASDKVEFCKQYGIHIDESDWPCKNLPLYLAGDRGELKSRWAENLVNIKVDVDNAPSYRGDLKPFVEQHFRLTNDEIRELLYRVGAKPPKMIERGDEDPKRKAALTIYEFTQFMIIQILTFNKSALPKNFLVTKEMFEDKVELTPLGIWKWKEGSSLFHEEPRDLLVYNLLPKGQATITRGGIKFSDMCYTCDKGIKNGWFIECEIDGKKEIEISYDPRNVSSIFIRLKCGKIEQCFLTNKYNEYEGLHLEDIKAIIKYKKDQIKRLEKAEKQHKAVLHVFADELVENALTKTQDANQGISFGERQKNRRETKKNESRIVGSVNALTTTRTEIKESQKVSEKAEVVAFPFENRETTFRNEVHIQKVFEEKSKKGRRSRGRME</sequence>
<gene>
    <name evidence="3" type="ORF">DFR59_12120</name>
</gene>
<dbReference type="Gene3D" id="3.30.420.10">
    <property type="entry name" value="Ribonuclease H-like superfamily/Ribonuclease H"/>
    <property type="match status" value="1"/>
</dbReference>
<name>A0A370G659_9BACI</name>
<dbReference type="EMBL" id="QQAY01000021">
    <property type="protein sequence ID" value="RDI37523.1"/>
    <property type="molecule type" value="Genomic_DNA"/>
</dbReference>
<evidence type="ECO:0000313" key="3">
    <source>
        <dbReference type="EMBL" id="RDI37523.1"/>
    </source>
</evidence>
<dbReference type="InterPro" id="IPR036397">
    <property type="entry name" value="RNaseH_sf"/>
</dbReference>
<reference evidence="3 4" key="1">
    <citation type="submission" date="2018-07" db="EMBL/GenBank/DDBJ databases">
        <title>Genomic Encyclopedia of Type Strains, Phase IV (KMG-IV): sequencing the most valuable type-strain genomes for metagenomic binning, comparative biology and taxonomic classification.</title>
        <authorList>
            <person name="Goeker M."/>
        </authorList>
    </citation>
    <scope>NUCLEOTIDE SEQUENCE [LARGE SCALE GENOMIC DNA]</scope>
    <source>
        <strain evidence="3 4">DSM 25281</strain>
    </source>
</reference>
<organism evidence="3 4">
    <name type="scientific">Falsibacillus pallidus</name>
    <dbReference type="NCBI Taxonomy" id="493781"/>
    <lineage>
        <taxon>Bacteria</taxon>
        <taxon>Bacillati</taxon>
        <taxon>Bacillota</taxon>
        <taxon>Bacilli</taxon>
        <taxon>Bacillales</taxon>
        <taxon>Bacillaceae</taxon>
        <taxon>Falsibacillus</taxon>
    </lineage>
</organism>